<evidence type="ECO:0000313" key="2">
    <source>
        <dbReference type="Proteomes" id="UP000796761"/>
    </source>
</evidence>
<dbReference type="OrthoDB" id="10507606at2759"/>
<name>A0A8K1FWJ1_9PASS</name>
<feature type="non-terminal residue" evidence="1">
    <location>
        <position position="51"/>
    </location>
</feature>
<sequence>FLSLLQSPITDALCERRRTGYLTAIGDAPGTDRDGERTAFGPTIPVCCDVT</sequence>
<proteinExistence type="predicted"/>
<dbReference type="AlphaFoldDB" id="A0A8K1FWJ1"/>
<organism evidence="1 2">
    <name type="scientific">Zosterops borbonicus</name>
    <dbReference type="NCBI Taxonomy" id="364589"/>
    <lineage>
        <taxon>Eukaryota</taxon>
        <taxon>Metazoa</taxon>
        <taxon>Chordata</taxon>
        <taxon>Craniata</taxon>
        <taxon>Vertebrata</taxon>
        <taxon>Euteleostomi</taxon>
        <taxon>Archelosauria</taxon>
        <taxon>Archosauria</taxon>
        <taxon>Dinosauria</taxon>
        <taxon>Saurischia</taxon>
        <taxon>Theropoda</taxon>
        <taxon>Coelurosauria</taxon>
        <taxon>Aves</taxon>
        <taxon>Neognathae</taxon>
        <taxon>Neoaves</taxon>
        <taxon>Telluraves</taxon>
        <taxon>Australaves</taxon>
        <taxon>Passeriformes</taxon>
        <taxon>Sylvioidea</taxon>
        <taxon>Zosteropidae</taxon>
        <taxon>Zosterops</taxon>
    </lineage>
</organism>
<evidence type="ECO:0000313" key="1">
    <source>
        <dbReference type="EMBL" id="TRZ08499.1"/>
    </source>
</evidence>
<keyword evidence="2" id="KW-1185">Reference proteome</keyword>
<protein>
    <submittedName>
        <fullName evidence="1">Uncharacterized protein</fullName>
    </submittedName>
</protein>
<reference evidence="1" key="1">
    <citation type="submission" date="2019-04" db="EMBL/GenBank/DDBJ databases">
        <title>Genome assembly of Zosterops borbonicus 15179.</title>
        <authorList>
            <person name="Leroy T."/>
            <person name="Anselmetti Y."/>
            <person name="Tilak M.-K."/>
            <person name="Nabholz B."/>
        </authorList>
    </citation>
    <scope>NUCLEOTIDE SEQUENCE</scope>
    <source>
        <strain evidence="1">HGM_15179</strain>
        <tissue evidence="1">Muscle</tissue>
    </source>
</reference>
<dbReference type="EMBL" id="SWJQ01001335">
    <property type="protein sequence ID" value="TRZ08499.1"/>
    <property type="molecule type" value="Genomic_DNA"/>
</dbReference>
<comment type="caution">
    <text evidence="1">The sequence shown here is derived from an EMBL/GenBank/DDBJ whole genome shotgun (WGS) entry which is preliminary data.</text>
</comment>
<accession>A0A8K1FWJ1</accession>
<dbReference type="Proteomes" id="UP000796761">
    <property type="component" value="Unassembled WGS sequence"/>
</dbReference>
<feature type="non-terminal residue" evidence="1">
    <location>
        <position position="1"/>
    </location>
</feature>
<gene>
    <name evidence="1" type="ORF">HGM15179_018611</name>
</gene>